<comment type="caution">
    <text evidence="1">The sequence shown here is derived from an EMBL/GenBank/DDBJ whole genome shotgun (WGS) entry which is preliminary data.</text>
</comment>
<dbReference type="EMBL" id="REGN01001707">
    <property type="protein sequence ID" value="RNA33037.1"/>
    <property type="molecule type" value="Genomic_DNA"/>
</dbReference>
<proteinExistence type="predicted"/>
<reference evidence="1 2" key="1">
    <citation type="journal article" date="2018" name="Sci. Rep.">
        <title>Genomic signatures of local adaptation to the degree of environmental predictability in rotifers.</title>
        <authorList>
            <person name="Franch-Gras L."/>
            <person name="Hahn C."/>
            <person name="Garcia-Roger E.M."/>
            <person name="Carmona M.J."/>
            <person name="Serra M."/>
            <person name="Gomez A."/>
        </authorList>
    </citation>
    <scope>NUCLEOTIDE SEQUENCE [LARGE SCALE GENOMIC DNA]</scope>
    <source>
        <strain evidence="1">HYR1</strain>
    </source>
</reference>
<gene>
    <name evidence="1" type="ORF">BpHYR1_008420</name>
</gene>
<dbReference type="Proteomes" id="UP000276133">
    <property type="component" value="Unassembled WGS sequence"/>
</dbReference>
<keyword evidence="2" id="KW-1185">Reference proteome</keyword>
<evidence type="ECO:0000313" key="2">
    <source>
        <dbReference type="Proteomes" id="UP000276133"/>
    </source>
</evidence>
<organism evidence="1 2">
    <name type="scientific">Brachionus plicatilis</name>
    <name type="common">Marine rotifer</name>
    <name type="synonym">Brachionus muelleri</name>
    <dbReference type="NCBI Taxonomy" id="10195"/>
    <lineage>
        <taxon>Eukaryota</taxon>
        <taxon>Metazoa</taxon>
        <taxon>Spiralia</taxon>
        <taxon>Gnathifera</taxon>
        <taxon>Rotifera</taxon>
        <taxon>Eurotatoria</taxon>
        <taxon>Monogononta</taxon>
        <taxon>Pseudotrocha</taxon>
        <taxon>Ploima</taxon>
        <taxon>Brachionidae</taxon>
        <taxon>Brachionus</taxon>
    </lineage>
</organism>
<evidence type="ECO:0000313" key="1">
    <source>
        <dbReference type="EMBL" id="RNA33037.1"/>
    </source>
</evidence>
<protein>
    <submittedName>
        <fullName evidence="1">Uncharacterized protein</fullName>
    </submittedName>
</protein>
<sequence>MELCKLISSLFSDGPAGNIGGQKNRLVNFFILCFVTRFSYHSQTLGLDIQISILNLCKNDDSDYFEAMIPSQLVMRNYSRKFEIMKLQIGSIMDFK</sequence>
<dbReference type="AlphaFoldDB" id="A0A3M7SBK8"/>
<name>A0A3M7SBK8_BRAPC</name>
<accession>A0A3M7SBK8</accession>